<organism evidence="1 2">
    <name type="scientific">Batillaria attramentaria</name>
    <dbReference type="NCBI Taxonomy" id="370345"/>
    <lineage>
        <taxon>Eukaryota</taxon>
        <taxon>Metazoa</taxon>
        <taxon>Spiralia</taxon>
        <taxon>Lophotrochozoa</taxon>
        <taxon>Mollusca</taxon>
        <taxon>Gastropoda</taxon>
        <taxon>Caenogastropoda</taxon>
        <taxon>Sorbeoconcha</taxon>
        <taxon>Cerithioidea</taxon>
        <taxon>Batillariidae</taxon>
        <taxon>Batillaria</taxon>
    </lineage>
</organism>
<proteinExistence type="predicted"/>
<name>A0ABD0JV71_9CAEN</name>
<dbReference type="AlphaFoldDB" id="A0ABD0JV71"/>
<dbReference type="Proteomes" id="UP001519460">
    <property type="component" value="Unassembled WGS sequence"/>
</dbReference>
<comment type="caution">
    <text evidence="1">The sequence shown here is derived from an EMBL/GenBank/DDBJ whole genome shotgun (WGS) entry which is preliminary data.</text>
</comment>
<dbReference type="EMBL" id="JACVVK020000321">
    <property type="protein sequence ID" value="KAK7478601.1"/>
    <property type="molecule type" value="Genomic_DNA"/>
</dbReference>
<gene>
    <name evidence="1" type="ORF">BaRGS_00030133</name>
</gene>
<protein>
    <submittedName>
        <fullName evidence="1">Uncharacterized protein</fullName>
    </submittedName>
</protein>
<reference evidence="1 2" key="1">
    <citation type="journal article" date="2023" name="Sci. Data">
        <title>Genome assembly of the Korean intertidal mud-creeper Batillaria attramentaria.</title>
        <authorList>
            <person name="Patra A.K."/>
            <person name="Ho P.T."/>
            <person name="Jun S."/>
            <person name="Lee S.J."/>
            <person name="Kim Y."/>
            <person name="Won Y.J."/>
        </authorList>
    </citation>
    <scope>NUCLEOTIDE SEQUENCE [LARGE SCALE GENOMIC DNA]</scope>
    <source>
        <strain evidence="1">Wonlab-2016</strain>
    </source>
</reference>
<accession>A0ABD0JV71</accession>
<sequence length="111" mass="12066">MNEFSAGEKNAVGNQWKLCPGLNPCQYPQAPVSWPINATGHAHYEMLQLLPEQGKVLGPQVWVLAIVLATGQSRCYCDASHSGDLTHTHSPCFLCSRGKTLGDCDLAVRQT</sequence>
<keyword evidence="2" id="KW-1185">Reference proteome</keyword>
<evidence type="ECO:0000313" key="1">
    <source>
        <dbReference type="EMBL" id="KAK7478601.1"/>
    </source>
</evidence>
<evidence type="ECO:0000313" key="2">
    <source>
        <dbReference type="Proteomes" id="UP001519460"/>
    </source>
</evidence>